<dbReference type="GO" id="GO:0006400">
    <property type="term" value="P:tRNA modification"/>
    <property type="evidence" value="ECO:0007669"/>
    <property type="project" value="TreeGrafter"/>
</dbReference>
<dbReference type="EMBL" id="JABAFA010000001">
    <property type="protein sequence ID" value="NMD98093.1"/>
    <property type="molecule type" value="Genomic_DNA"/>
</dbReference>
<feature type="site" description="Interaction with substrate tRNA" evidence="10">
    <location>
        <position position="130"/>
    </location>
</feature>
<comment type="subunit">
    <text evidence="10">Monomer.</text>
</comment>
<feature type="site" description="Interaction with substrate tRNA" evidence="10">
    <location>
        <position position="107"/>
    </location>
</feature>
<comment type="caution">
    <text evidence="10">Lacks conserved residue(s) required for the propagation of feature annotation.</text>
</comment>
<evidence type="ECO:0000256" key="3">
    <source>
        <dbReference type="ARBA" id="ARBA00005842"/>
    </source>
</evidence>
<keyword evidence="7 10" id="KW-0067">ATP-binding</keyword>
<dbReference type="EC" id="2.5.1.75" evidence="10"/>
<feature type="binding site" evidence="10">
    <location>
        <begin position="18"/>
        <end position="23"/>
    </location>
    <ligand>
        <name>substrate</name>
    </ligand>
</feature>
<dbReference type="Gene3D" id="1.10.20.140">
    <property type="match status" value="1"/>
</dbReference>
<evidence type="ECO:0000256" key="4">
    <source>
        <dbReference type="ARBA" id="ARBA00022679"/>
    </source>
</evidence>
<evidence type="ECO:0000256" key="11">
    <source>
        <dbReference type="RuleBase" id="RU003783"/>
    </source>
</evidence>
<dbReference type="InterPro" id="IPR027417">
    <property type="entry name" value="P-loop_NTPase"/>
</dbReference>
<dbReference type="PANTHER" id="PTHR11088:SF60">
    <property type="entry name" value="TRNA DIMETHYLALLYLTRANSFERASE"/>
    <property type="match status" value="1"/>
</dbReference>
<evidence type="ECO:0000256" key="9">
    <source>
        <dbReference type="ARBA" id="ARBA00049563"/>
    </source>
</evidence>
<dbReference type="Proteomes" id="UP000543804">
    <property type="component" value="Unassembled WGS sequence"/>
</dbReference>
<evidence type="ECO:0000256" key="1">
    <source>
        <dbReference type="ARBA" id="ARBA00001946"/>
    </source>
</evidence>
<keyword evidence="8 10" id="KW-0460">Magnesium</keyword>
<feature type="region of interest" description="Interaction with substrate tRNA" evidence="10">
    <location>
        <begin position="41"/>
        <end position="44"/>
    </location>
</feature>
<dbReference type="InterPro" id="IPR018022">
    <property type="entry name" value="IPT"/>
</dbReference>
<evidence type="ECO:0000313" key="15">
    <source>
        <dbReference type="Proteomes" id="UP000543804"/>
    </source>
</evidence>
<protein>
    <recommendedName>
        <fullName evidence="10">tRNA dimethylallyltransferase</fullName>
        <ecNumber evidence="10">2.5.1.75</ecNumber>
    </recommendedName>
    <alternativeName>
        <fullName evidence="10">Dimethylallyl diphosphate:tRNA dimethylallyltransferase</fullName>
        <shortName evidence="10">DMAPP:tRNA dimethylallyltransferase</shortName>
        <shortName evidence="10">DMATase</shortName>
    </alternativeName>
    <alternativeName>
        <fullName evidence="10">Isopentenyl-diphosphate:tRNA isopentenyltransferase</fullName>
        <shortName evidence="10">IPP transferase</shortName>
        <shortName evidence="10">IPPT</shortName>
        <shortName evidence="10">IPTase</shortName>
    </alternativeName>
</protein>
<dbReference type="SUPFAM" id="SSF52540">
    <property type="entry name" value="P-loop containing nucleoside triphosphate hydrolases"/>
    <property type="match status" value="2"/>
</dbReference>
<accession>A0A848B2I8</accession>
<dbReference type="GO" id="GO:0005524">
    <property type="term" value="F:ATP binding"/>
    <property type="evidence" value="ECO:0007669"/>
    <property type="project" value="UniProtKB-UniRule"/>
</dbReference>
<keyword evidence="15" id="KW-1185">Reference proteome</keyword>
<dbReference type="GO" id="GO:0052381">
    <property type="term" value="F:tRNA dimethylallyltransferase activity"/>
    <property type="evidence" value="ECO:0007669"/>
    <property type="project" value="UniProtKB-UniRule"/>
</dbReference>
<proteinExistence type="inferred from homology"/>
<evidence type="ECO:0000256" key="2">
    <source>
        <dbReference type="ARBA" id="ARBA00003213"/>
    </source>
</evidence>
<dbReference type="NCBIfam" id="TIGR00174">
    <property type="entry name" value="miaA"/>
    <property type="match status" value="1"/>
</dbReference>
<evidence type="ECO:0000256" key="10">
    <source>
        <dbReference type="HAMAP-Rule" id="MF_00185"/>
    </source>
</evidence>
<dbReference type="RefSeq" id="WP_170076923.1">
    <property type="nucleotide sequence ID" value="NZ_JABAFA010000001.1"/>
</dbReference>
<gene>
    <name evidence="10 14" type="primary">miaA</name>
    <name evidence="14" type="ORF">HF878_01145</name>
</gene>
<evidence type="ECO:0000256" key="6">
    <source>
        <dbReference type="ARBA" id="ARBA00022741"/>
    </source>
</evidence>
<sequence length="313" mass="34630">MKKTRQGKDRLVVLLGPTAVGKTALSIGLAQALRAEIISGDSMLVYRGFDVGTAKPTWEERGGIVHHLIDIRAPEEHYSVQEFQQEAGQLIHLLNEKGRLPLLVGGTGLYVQSLLEGYAFNAAGGDAAFRARLQAVADERGGDYIYALLREKDPVAASTIHPHNVRRVIRALEVASIGGESISRHRRGNLAYDVYVIGLARPRAELYARIDARVRAMAAQGLAAEVRGLLAAGVTPDMQPMQGIGYKEMAAYLAGRGTWEEALAAIARATRHFAKRQLTWFRRMGYIHWFDVSGKSEEKILNEILWNIRGFFR</sequence>
<comment type="similarity">
    <text evidence="3 10 13">Belongs to the IPP transferase family.</text>
</comment>
<reference evidence="14 15" key="1">
    <citation type="submission" date="2020-04" db="EMBL/GenBank/DDBJ databases">
        <authorList>
            <person name="Hitch T.C.A."/>
            <person name="Wylensek D."/>
            <person name="Clavel T."/>
        </authorList>
    </citation>
    <scope>NUCLEOTIDE SEQUENCE [LARGE SCALE GENOMIC DNA]</scope>
    <source>
        <strain evidence="14 15">PG-130-P53-12</strain>
    </source>
</reference>
<name>A0A848B2I8_9FIRM</name>
<evidence type="ECO:0000256" key="13">
    <source>
        <dbReference type="RuleBase" id="RU003785"/>
    </source>
</evidence>
<evidence type="ECO:0000256" key="8">
    <source>
        <dbReference type="ARBA" id="ARBA00022842"/>
    </source>
</evidence>
<keyword evidence="4 10" id="KW-0808">Transferase</keyword>
<keyword evidence="5 10" id="KW-0819">tRNA processing</keyword>
<comment type="cofactor">
    <cofactor evidence="1 10">
        <name>Mg(2+)</name>
        <dbReference type="ChEBI" id="CHEBI:18420"/>
    </cofactor>
</comment>
<evidence type="ECO:0000256" key="7">
    <source>
        <dbReference type="ARBA" id="ARBA00022840"/>
    </source>
</evidence>
<dbReference type="Pfam" id="PF01715">
    <property type="entry name" value="IPPT"/>
    <property type="match status" value="1"/>
</dbReference>
<dbReference type="InterPro" id="IPR039657">
    <property type="entry name" value="Dimethylallyltransferase"/>
</dbReference>
<feature type="binding site" evidence="10">
    <location>
        <begin position="16"/>
        <end position="23"/>
    </location>
    <ligand>
        <name>ATP</name>
        <dbReference type="ChEBI" id="CHEBI:30616"/>
    </ligand>
</feature>
<comment type="function">
    <text evidence="2 10 12">Catalyzes the transfer of a dimethylallyl group onto the adenine at position 37 in tRNAs that read codons beginning with uridine, leading to the formation of N6-(dimethylallyl)adenosine (i(6)A).</text>
</comment>
<evidence type="ECO:0000256" key="12">
    <source>
        <dbReference type="RuleBase" id="RU003784"/>
    </source>
</evidence>
<comment type="caution">
    <text evidence="14">The sequence shown here is derived from an EMBL/GenBank/DDBJ whole genome shotgun (WGS) entry which is preliminary data.</text>
</comment>
<dbReference type="PANTHER" id="PTHR11088">
    <property type="entry name" value="TRNA DIMETHYLALLYLTRANSFERASE"/>
    <property type="match status" value="1"/>
</dbReference>
<comment type="catalytic activity">
    <reaction evidence="9 10 11">
        <text>adenosine(37) in tRNA + dimethylallyl diphosphate = N(6)-dimethylallyladenosine(37) in tRNA + diphosphate</text>
        <dbReference type="Rhea" id="RHEA:26482"/>
        <dbReference type="Rhea" id="RHEA-COMP:10162"/>
        <dbReference type="Rhea" id="RHEA-COMP:10375"/>
        <dbReference type="ChEBI" id="CHEBI:33019"/>
        <dbReference type="ChEBI" id="CHEBI:57623"/>
        <dbReference type="ChEBI" id="CHEBI:74411"/>
        <dbReference type="ChEBI" id="CHEBI:74415"/>
        <dbReference type="EC" id="2.5.1.75"/>
    </reaction>
</comment>
<dbReference type="HAMAP" id="MF_00185">
    <property type="entry name" value="IPP_trans"/>
    <property type="match status" value="1"/>
</dbReference>
<dbReference type="AlphaFoldDB" id="A0A848B2I8"/>
<keyword evidence="6 10" id="KW-0547">Nucleotide-binding</keyword>
<organism evidence="14 15">
    <name type="scientific">Selenomonas bovis</name>
    <dbReference type="NCBI Taxonomy" id="416586"/>
    <lineage>
        <taxon>Bacteria</taxon>
        <taxon>Bacillati</taxon>
        <taxon>Bacillota</taxon>
        <taxon>Negativicutes</taxon>
        <taxon>Selenomonadales</taxon>
        <taxon>Selenomonadaceae</taxon>
        <taxon>Selenomonas</taxon>
    </lineage>
</organism>
<evidence type="ECO:0000256" key="5">
    <source>
        <dbReference type="ARBA" id="ARBA00022694"/>
    </source>
</evidence>
<evidence type="ECO:0000313" key="14">
    <source>
        <dbReference type="EMBL" id="NMD98093.1"/>
    </source>
</evidence>
<dbReference type="Gene3D" id="3.40.50.300">
    <property type="entry name" value="P-loop containing nucleotide triphosphate hydrolases"/>
    <property type="match status" value="1"/>
</dbReference>